<evidence type="ECO:0000313" key="11">
    <source>
        <dbReference type="EMBL" id="PIO14909.1"/>
    </source>
</evidence>
<evidence type="ECO:0000256" key="1">
    <source>
        <dbReference type="ARBA" id="ARBA00004651"/>
    </source>
</evidence>
<dbReference type="SUPFAM" id="SSF81321">
    <property type="entry name" value="Family A G protein-coupled receptor-like"/>
    <property type="match status" value="1"/>
</dbReference>
<dbReference type="Pfam" id="PF13853">
    <property type="entry name" value="7tm_4"/>
    <property type="match status" value="1"/>
</dbReference>
<evidence type="ECO:0000256" key="10">
    <source>
        <dbReference type="SAM" id="Phobius"/>
    </source>
</evidence>
<dbReference type="PANTHER" id="PTHR26452">
    <property type="entry name" value="OLFACTORY RECEPTOR"/>
    <property type="match status" value="1"/>
</dbReference>
<dbReference type="OrthoDB" id="9902777at2759"/>
<dbReference type="EMBL" id="KV986295">
    <property type="protein sequence ID" value="PIO14909.1"/>
    <property type="molecule type" value="Genomic_DNA"/>
</dbReference>
<evidence type="ECO:0000256" key="9">
    <source>
        <dbReference type="ARBA" id="ARBA00023224"/>
    </source>
</evidence>
<organism evidence="11">
    <name type="scientific">Aquarana catesbeiana</name>
    <name type="common">American bullfrog</name>
    <name type="synonym">Rana catesbeiana</name>
    <dbReference type="NCBI Taxonomy" id="8400"/>
    <lineage>
        <taxon>Eukaryota</taxon>
        <taxon>Metazoa</taxon>
        <taxon>Chordata</taxon>
        <taxon>Craniata</taxon>
        <taxon>Vertebrata</taxon>
        <taxon>Euteleostomi</taxon>
        <taxon>Amphibia</taxon>
        <taxon>Batrachia</taxon>
        <taxon>Anura</taxon>
        <taxon>Neobatrachia</taxon>
        <taxon>Ranoidea</taxon>
        <taxon>Ranidae</taxon>
        <taxon>Aquarana</taxon>
    </lineage>
</organism>
<accession>A0A2G9QGZ7</accession>
<evidence type="ECO:0008006" key="12">
    <source>
        <dbReference type="Google" id="ProtNLM"/>
    </source>
</evidence>
<dbReference type="InterPro" id="IPR000725">
    <property type="entry name" value="Olfact_rcpt"/>
</dbReference>
<keyword evidence="8" id="KW-0675">Receptor</keyword>
<dbReference type="Gene3D" id="1.20.1070.10">
    <property type="entry name" value="Rhodopsin 7-helix transmembrane proteins"/>
    <property type="match status" value="1"/>
</dbReference>
<keyword evidence="6" id="KW-0297">G-protein coupled receptor</keyword>
<name>A0A2G9QGZ7_AQUCT</name>
<reference evidence="11" key="1">
    <citation type="submission" date="2017-08" db="EMBL/GenBank/DDBJ databases">
        <title>Assembly of the North American Bullfrog Genome.</title>
        <authorList>
            <person name="Warren R.L."/>
            <person name="Vandervalk B.P."/>
            <person name="Kucuk E."/>
            <person name="Birol I."/>
            <person name="Helbing C."/>
            <person name="Pandoh P."/>
            <person name="Behsaz B."/>
            <person name="Mohamadi H."/>
            <person name="Chu J."/>
            <person name="Jackman S."/>
            <person name="Hammond S.A."/>
            <person name="Veldhoen N."/>
            <person name="Kirk H."/>
            <person name="Zhao Y."/>
            <person name="Coope R."/>
            <person name="Pleasance S."/>
            <person name="Moore R."/>
            <person name="Holt R."/>
        </authorList>
    </citation>
    <scope>NUCLEOTIDE SEQUENCE</scope>
    <source>
        <strain evidence="11">Bruno</strain>
        <tissue evidence="11">Liver</tissue>
    </source>
</reference>
<evidence type="ECO:0000256" key="8">
    <source>
        <dbReference type="ARBA" id="ARBA00023170"/>
    </source>
</evidence>
<evidence type="ECO:0000256" key="3">
    <source>
        <dbReference type="ARBA" id="ARBA00022692"/>
    </source>
</evidence>
<proteinExistence type="predicted"/>
<keyword evidence="4" id="KW-0552">Olfaction</keyword>
<dbReference type="PRINTS" id="PR00245">
    <property type="entry name" value="OLFACTORYR"/>
</dbReference>
<keyword evidence="7 10" id="KW-0472">Membrane</keyword>
<keyword evidence="3 10" id="KW-0812">Transmembrane</keyword>
<evidence type="ECO:0000256" key="7">
    <source>
        <dbReference type="ARBA" id="ARBA00023136"/>
    </source>
</evidence>
<protein>
    <recommendedName>
        <fullName evidence="12">G-protein coupled receptors family 1 profile domain-containing protein</fullName>
    </recommendedName>
</protein>
<keyword evidence="4" id="KW-0716">Sensory transduction</keyword>
<keyword evidence="9" id="KW-0807">Transducer</keyword>
<keyword evidence="2" id="KW-1003">Cell membrane</keyword>
<evidence type="ECO:0000256" key="2">
    <source>
        <dbReference type="ARBA" id="ARBA00022475"/>
    </source>
</evidence>
<dbReference type="GO" id="GO:0004984">
    <property type="term" value="F:olfactory receptor activity"/>
    <property type="evidence" value="ECO:0007669"/>
    <property type="project" value="InterPro"/>
</dbReference>
<comment type="subcellular location">
    <subcellularLocation>
        <location evidence="1">Cell membrane</location>
        <topology evidence="1">Multi-pass membrane protein</topology>
    </subcellularLocation>
</comment>
<feature type="transmembrane region" description="Helical" evidence="10">
    <location>
        <begin position="12"/>
        <end position="33"/>
    </location>
</feature>
<feature type="non-terminal residue" evidence="11">
    <location>
        <position position="92"/>
    </location>
</feature>
<dbReference type="GO" id="GO:0005886">
    <property type="term" value="C:plasma membrane"/>
    <property type="evidence" value="ECO:0007669"/>
    <property type="project" value="UniProtKB-SubCell"/>
</dbReference>
<evidence type="ECO:0000256" key="5">
    <source>
        <dbReference type="ARBA" id="ARBA00022989"/>
    </source>
</evidence>
<keyword evidence="5 10" id="KW-1133">Transmembrane helix</keyword>
<dbReference type="AlphaFoldDB" id="A0A2G9QGZ7"/>
<dbReference type="InterPro" id="IPR050516">
    <property type="entry name" value="Olfactory_GPCR"/>
</dbReference>
<dbReference type="GO" id="GO:0004930">
    <property type="term" value="F:G protein-coupled receptor activity"/>
    <property type="evidence" value="ECO:0007669"/>
    <property type="project" value="UniProtKB-KW"/>
</dbReference>
<evidence type="ECO:0000256" key="6">
    <source>
        <dbReference type="ARBA" id="ARBA00023040"/>
    </source>
</evidence>
<evidence type="ECO:0000256" key="4">
    <source>
        <dbReference type="ARBA" id="ARBA00022725"/>
    </source>
</evidence>
<sequence length="92" mass="10718">MQVKGSRSKVFSTCTPHLTVVFIFYFSVVYNYFRPNANHQFVGDKVMSVFYSVIPPLLNPLIYCLRNQDFQTAFNYVLTSARLRDKLGFHLV</sequence>
<gene>
    <name evidence="11" type="ORF">AB205_0100210</name>
</gene>